<evidence type="ECO:0000313" key="9">
    <source>
        <dbReference type="Proteomes" id="UP001073053"/>
    </source>
</evidence>
<evidence type="ECO:0000256" key="4">
    <source>
        <dbReference type="ARBA" id="ARBA00022679"/>
    </source>
</evidence>
<organism evidence="8 9">
    <name type="scientific">Bacillus halotolerans</name>
    <dbReference type="NCBI Taxonomy" id="260554"/>
    <lineage>
        <taxon>Bacteria</taxon>
        <taxon>Bacillati</taxon>
        <taxon>Bacillota</taxon>
        <taxon>Bacilli</taxon>
        <taxon>Bacillales</taxon>
        <taxon>Bacillaceae</taxon>
        <taxon>Bacillus</taxon>
    </lineage>
</organism>
<evidence type="ECO:0000313" key="8">
    <source>
        <dbReference type="EMBL" id="MCY9185599.1"/>
    </source>
</evidence>
<feature type="transmembrane region" description="Helical" evidence="7">
    <location>
        <begin position="12"/>
        <end position="28"/>
    </location>
</feature>
<evidence type="ECO:0000256" key="7">
    <source>
        <dbReference type="SAM" id="Phobius"/>
    </source>
</evidence>
<dbReference type="Proteomes" id="UP001073053">
    <property type="component" value="Unassembled WGS sequence"/>
</dbReference>
<dbReference type="RefSeq" id="WP_127696423.1">
    <property type="nucleotide sequence ID" value="NZ_CP029364.1"/>
</dbReference>
<keyword evidence="4" id="KW-0808">Transferase</keyword>
<evidence type="ECO:0000256" key="1">
    <source>
        <dbReference type="ARBA" id="ARBA00004202"/>
    </source>
</evidence>
<gene>
    <name evidence="8" type="ORF">MOF03_13250</name>
</gene>
<evidence type="ECO:0000256" key="5">
    <source>
        <dbReference type="ARBA" id="ARBA00022944"/>
    </source>
</evidence>
<dbReference type="Pfam" id="PF04464">
    <property type="entry name" value="Glyphos_transf"/>
    <property type="match status" value="1"/>
</dbReference>
<evidence type="ECO:0000256" key="3">
    <source>
        <dbReference type="ARBA" id="ARBA00022475"/>
    </source>
</evidence>
<reference evidence="8" key="1">
    <citation type="submission" date="2022-02" db="EMBL/GenBank/DDBJ databases">
        <title>Crop Bioprotection Bacillus Genome Sequencing.</title>
        <authorList>
            <person name="Dunlap C."/>
        </authorList>
    </citation>
    <scope>NUCLEOTIDE SEQUENCE</scope>
    <source>
        <strain evidence="8">EC49O2N-C10</strain>
    </source>
</reference>
<keyword evidence="5" id="KW-0777">Teichoic acid biosynthesis</keyword>
<dbReference type="SUPFAM" id="SSF53756">
    <property type="entry name" value="UDP-Glycosyltransferase/glycogen phosphorylase"/>
    <property type="match status" value="1"/>
</dbReference>
<dbReference type="GeneID" id="50135868"/>
<protein>
    <submittedName>
        <fullName evidence="8">CDP-glycerol glycerophosphotransferase family protein</fullName>
    </submittedName>
</protein>
<keyword evidence="7" id="KW-1133">Transmembrane helix</keyword>
<sequence>MKSMIFKKYRSLLVVVYSIVFRIIGLLPRNERLIIFESYSGKQFSCNPRAIFEYLEENKDKYDYQLFWSIDKRNKDLFENLDVNYLRRFSLKWLWYMATAKYWITNSRLPLWIPKPRNTTYVQTWHGTPLKKLANDMDEVHMPGTTTEQYKKNFLKEASKWDYLISPNAYSTEIFRSAFQFKKEIIESGYPRNDVLYAKNKDVIIKKIKRKLNIDDNKKIILYAPTWRDNEFYGVGKYKFNLQLDLEALKNEFQNSAVFLLRMHYLVRENFDLQKYSHFVKDVSLYQDIRDLYLISDILITDYSSVFFDFSNLKKPMLFYTYDLENYRDKLRGFYFDLEKNAPGEIVENKEDLFLKLKYVINNTSLPKEYNHFHEEFCSMEDGFAAKRVIESIL</sequence>
<dbReference type="KEGG" id="bht:DIC78_13205"/>
<dbReference type="InterPro" id="IPR051612">
    <property type="entry name" value="Teichoic_Acid_Biosynth"/>
</dbReference>
<keyword evidence="3" id="KW-1003">Cell membrane</keyword>
<dbReference type="InterPro" id="IPR043148">
    <property type="entry name" value="TagF_C"/>
</dbReference>
<evidence type="ECO:0000256" key="6">
    <source>
        <dbReference type="ARBA" id="ARBA00023136"/>
    </source>
</evidence>
<dbReference type="EMBL" id="JALAWA010000007">
    <property type="protein sequence ID" value="MCY9185599.1"/>
    <property type="molecule type" value="Genomic_DNA"/>
</dbReference>
<comment type="caution">
    <text evidence="8">The sequence shown here is derived from an EMBL/GenBank/DDBJ whole genome shotgun (WGS) entry which is preliminary data.</text>
</comment>
<keyword evidence="6 7" id="KW-0472">Membrane</keyword>
<dbReference type="InterPro" id="IPR007554">
    <property type="entry name" value="Glycerophosphate_synth"/>
</dbReference>
<dbReference type="GO" id="GO:0019350">
    <property type="term" value="P:teichoic acid biosynthetic process"/>
    <property type="evidence" value="ECO:0007669"/>
    <property type="project" value="UniProtKB-KW"/>
</dbReference>
<proteinExistence type="inferred from homology"/>
<name>A0A9Q4EQ52_9BACI</name>
<evidence type="ECO:0000256" key="2">
    <source>
        <dbReference type="ARBA" id="ARBA00010488"/>
    </source>
</evidence>
<dbReference type="GO" id="GO:0047355">
    <property type="term" value="F:CDP-glycerol glycerophosphotransferase activity"/>
    <property type="evidence" value="ECO:0007669"/>
    <property type="project" value="InterPro"/>
</dbReference>
<comment type="similarity">
    <text evidence="2">Belongs to the CDP-glycerol glycerophosphotransferase family.</text>
</comment>
<dbReference type="InterPro" id="IPR043149">
    <property type="entry name" value="TagF_N"/>
</dbReference>
<dbReference type="GO" id="GO:0005886">
    <property type="term" value="C:plasma membrane"/>
    <property type="evidence" value="ECO:0007669"/>
    <property type="project" value="UniProtKB-SubCell"/>
</dbReference>
<dbReference type="AlphaFoldDB" id="A0A9Q4EQ52"/>
<accession>A0A9Q4EQ52</accession>
<dbReference type="PANTHER" id="PTHR37316">
    <property type="entry name" value="TEICHOIC ACID GLYCEROL-PHOSPHATE PRIMASE"/>
    <property type="match status" value="1"/>
</dbReference>
<dbReference type="Gene3D" id="3.40.50.11820">
    <property type="match status" value="1"/>
</dbReference>
<dbReference type="PANTHER" id="PTHR37316:SF3">
    <property type="entry name" value="TEICHOIC ACID GLYCEROL-PHOSPHATE TRANSFERASE"/>
    <property type="match status" value="1"/>
</dbReference>
<comment type="subcellular location">
    <subcellularLocation>
        <location evidence="1">Cell membrane</location>
        <topology evidence="1">Peripheral membrane protein</topology>
    </subcellularLocation>
</comment>
<keyword evidence="7" id="KW-0812">Transmembrane</keyword>
<dbReference type="Gene3D" id="3.40.50.12580">
    <property type="match status" value="1"/>
</dbReference>